<keyword evidence="10" id="KW-1185">Reference proteome</keyword>
<dbReference type="SUPFAM" id="SSF47781">
    <property type="entry name" value="RuvA domain 2-like"/>
    <property type="match status" value="1"/>
</dbReference>
<keyword evidence="4" id="KW-0862">Zinc</keyword>
<dbReference type="Pfam" id="PF04002">
    <property type="entry name" value="RadC"/>
    <property type="match status" value="1"/>
</dbReference>
<evidence type="ECO:0000256" key="6">
    <source>
        <dbReference type="RuleBase" id="RU003797"/>
    </source>
</evidence>
<evidence type="ECO:0000313" key="10">
    <source>
        <dbReference type="Proteomes" id="UP000035100"/>
    </source>
</evidence>
<dbReference type="GO" id="GO:0008237">
    <property type="term" value="F:metallopeptidase activity"/>
    <property type="evidence" value="ECO:0007669"/>
    <property type="project" value="UniProtKB-KW"/>
</dbReference>
<evidence type="ECO:0000256" key="1">
    <source>
        <dbReference type="ARBA" id="ARBA00022670"/>
    </source>
</evidence>
<dbReference type="SUPFAM" id="SSF102712">
    <property type="entry name" value="JAB1/MPN domain"/>
    <property type="match status" value="1"/>
</dbReference>
<dbReference type="InterPro" id="IPR025657">
    <property type="entry name" value="RadC_JAB"/>
</dbReference>
<dbReference type="InterPro" id="IPR020891">
    <property type="entry name" value="UPF0758_CS"/>
</dbReference>
<dbReference type="OrthoDB" id="9804482at2"/>
<dbReference type="PROSITE" id="PS01302">
    <property type="entry name" value="UPF0758"/>
    <property type="match status" value="1"/>
</dbReference>
<dbReference type="STRING" id="1123501.Wenmar_00381"/>
<dbReference type="GO" id="GO:0006508">
    <property type="term" value="P:proteolysis"/>
    <property type="evidence" value="ECO:0007669"/>
    <property type="project" value="UniProtKB-KW"/>
</dbReference>
<dbReference type="Gene3D" id="3.40.140.10">
    <property type="entry name" value="Cytidine Deaminase, domain 2"/>
    <property type="match status" value="1"/>
</dbReference>
<dbReference type="NCBIfam" id="NF000642">
    <property type="entry name" value="PRK00024.1"/>
    <property type="match status" value="1"/>
</dbReference>
<dbReference type="InterPro" id="IPR010994">
    <property type="entry name" value="RuvA_2-like"/>
</dbReference>
<keyword evidence="5" id="KW-0482">Metalloprotease</keyword>
<dbReference type="PANTHER" id="PTHR30471:SF3">
    <property type="entry name" value="UPF0758 PROTEIN YEES-RELATED"/>
    <property type="match status" value="1"/>
</dbReference>
<reference evidence="9 10" key="1">
    <citation type="submission" date="2013-01" db="EMBL/GenBank/DDBJ databases">
        <authorList>
            <person name="Fiebig A."/>
            <person name="Goeker M."/>
            <person name="Klenk H.-P.P."/>
        </authorList>
    </citation>
    <scope>NUCLEOTIDE SEQUENCE [LARGE SCALE GENOMIC DNA]</scope>
    <source>
        <strain evidence="9 10">DSM 24838</strain>
    </source>
</reference>
<feature type="domain" description="MPN" evidence="8">
    <location>
        <begin position="135"/>
        <end position="257"/>
    </location>
</feature>
<dbReference type="Proteomes" id="UP000035100">
    <property type="component" value="Unassembled WGS sequence"/>
</dbReference>
<proteinExistence type="inferred from homology"/>
<dbReference type="AlphaFoldDB" id="A0A0D0QIX0"/>
<keyword evidence="2" id="KW-0479">Metal-binding</keyword>
<dbReference type="eggNOG" id="COG2003">
    <property type="taxonomic scope" value="Bacteria"/>
</dbReference>
<name>A0A0D0QIX0_9RHOB</name>
<evidence type="ECO:0000256" key="2">
    <source>
        <dbReference type="ARBA" id="ARBA00022723"/>
    </source>
</evidence>
<dbReference type="InterPro" id="IPR001405">
    <property type="entry name" value="UPF0758"/>
</dbReference>
<sequence>MPPDLFDAATPFRPDAPSLADDEAPAPLRRDQRLPSYIADHRKRLRERFMRDAGSAMPDYELLELILMSAVPRQDVKPLARRLIDAFGDLNGVLSAPRARLGEMHGVGDRVICELKLVEAASHRMARARVIGRHVVSSWEALVDYCHTVMAHRETEQFRVLYLDRKNVLIADEAQGQGTVDHVPVYPREVVKRALELNASALILVHNHPSGDPTPSQADIEMTAAIARAAEALGLTVHDHLVIGRSRELSFRTEGLL</sequence>
<keyword evidence="1" id="KW-0645">Protease</keyword>
<dbReference type="GO" id="GO:0046872">
    <property type="term" value="F:metal ion binding"/>
    <property type="evidence" value="ECO:0007669"/>
    <property type="project" value="UniProtKB-KW"/>
</dbReference>
<evidence type="ECO:0000256" key="5">
    <source>
        <dbReference type="ARBA" id="ARBA00023049"/>
    </source>
</evidence>
<comment type="caution">
    <text evidence="9">The sequence shown here is derived from an EMBL/GenBank/DDBJ whole genome shotgun (WGS) entry which is preliminary data.</text>
</comment>
<dbReference type="Pfam" id="PF20582">
    <property type="entry name" value="UPF0758_N"/>
    <property type="match status" value="1"/>
</dbReference>
<dbReference type="PATRIC" id="fig|1123501.6.peg.440"/>
<dbReference type="InterPro" id="IPR037518">
    <property type="entry name" value="MPN"/>
</dbReference>
<evidence type="ECO:0000259" key="8">
    <source>
        <dbReference type="PROSITE" id="PS50249"/>
    </source>
</evidence>
<feature type="region of interest" description="Disordered" evidence="7">
    <location>
        <begin position="1"/>
        <end position="33"/>
    </location>
</feature>
<evidence type="ECO:0000256" key="4">
    <source>
        <dbReference type="ARBA" id="ARBA00022833"/>
    </source>
</evidence>
<gene>
    <name evidence="9" type="ORF">Wenmar_00381</name>
</gene>
<evidence type="ECO:0000256" key="7">
    <source>
        <dbReference type="SAM" id="MobiDB-lite"/>
    </source>
</evidence>
<organism evidence="9 10">
    <name type="scientific">Wenxinia marina DSM 24838</name>
    <dbReference type="NCBI Taxonomy" id="1123501"/>
    <lineage>
        <taxon>Bacteria</taxon>
        <taxon>Pseudomonadati</taxon>
        <taxon>Pseudomonadota</taxon>
        <taxon>Alphaproteobacteria</taxon>
        <taxon>Rhodobacterales</taxon>
        <taxon>Roseobacteraceae</taxon>
        <taxon>Wenxinia</taxon>
    </lineage>
</organism>
<accession>A0A0D0QIX0</accession>
<dbReference type="InterPro" id="IPR046778">
    <property type="entry name" value="UPF0758_N"/>
</dbReference>
<dbReference type="CDD" id="cd08071">
    <property type="entry name" value="MPN_DUF2466"/>
    <property type="match status" value="1"/>
</dbReference>
<evidence type="ECO:0000256" key="3">
    <source>
        <dbReference type="ARBA" id="ARBA00022801"/>
    </source>
</evidence>
<dbReference type="NCBIfam" id="TIGR00608">
    <property type="entry name" value="radc"/>
    <property type="match status" value="1"/>
</dbReference>
<comment type="similarity">
    <text evidence="6">Belongs to the UPF0758 family.</text>
</comment>
<dbReference type="RefSeq" id="WP_018304499.1">
    <property type="nucleotide sequence ID" value="NZ_KB902314.1"/>
</dbReference>
<keyword evidence="3" id="KW-0378">Hydrolase</keyword>
<dbReference type="PROSITE" id="PS50249">
    <property type="entry name" value="MPN"/>
    <property type="match status" value="1"/>
</dbReference>
<dbReference type="PANTHER" id="PTHR30471">
    <property type="entry name" value="DNA REPAIR PROTEIN RADC"/>
    <property type="match status" value="1"/>
</dbReference>
<protein>
    <submittedName>
        <fullName evidence="9">DNA repair protein radc</fullName>
    </submittedName>
</protein>
<evidence type="ECO:0000313" key="9">
    <source>
        <dbReference type="EMBL" id="KIQ71003.1"/>
    </source>
</evidence>
<dbReference type="EMBL" id="AONG01000003">
    <property type="protein sequence ID" value="KIQ71003.1"/>
    <property type="molecule type" value="Genomic_DNA"/>
</dbReference>